<comment type="similarity">
    <text evidence="1">Belongs to the importin alpha family.</text>
</comment>
<dbReference type="EMBL" id="JAUIZM010000004">
    <property type="protein sequence ID" value="KAK1391152.1"/>
    <property type="molecule type" value="Genomic_DNA"/>
</dbReference>
<proteinExistence type="inferred from homology"/>
<evidence type="ECO:0000313" key="5">
    <source>
        <dbReference type="Proteomes" id="UP001237642"/>
    </source>
</evidence>
<dbReference type="Proteomes" id="UP001237642">
    <property type="component" value="Unassembled WGS sequence"/>
</dbReference>
<protein>
    <submittedName>
        <fullName evidence="4">Uncharacterized protein</fullName>
    </submittedName>
</protein>
<evidence type="ECO:0000256" key="2">
    <source>
        <dbReference type="ARBA" id="ARBA00022448"/>
    </source>
</evidence>
<dbReference type="SUPFAM" id="SSF48371">
    <property type="entry name" value="ARM repeat"/>
    <property type="match status" value="1"/>
</dbReference>
<keyword evidence="5" id="KW-1185">Reference proteome</keyword>
<keyword evidence="2" id="KW-0813">Transport</keyword>
<keyword evidence="3" id="KW-0653">Protein transport</keyword>
<comment type="caution">
    <text evidence="4">The sequence shown here is derived from an EMBL/GenBank/DDBJ whole genome shotgun (WGS) entry which is preliminary data.</text>
</comment>
<reference evidence="4" key="1">
    <citation type="submission" date="2023-02" db="EMBL/GenBank/DDBJ databases">
        <title>Genome of toxic invasive species Heracleum sosnowskyi carries increased number of genes despite the absence of recent whole-genome duplications.</title>
        <authorList>
            <person name="Schelkunov M."/>
            <person name="Shtratnikova V."/>
            <person name="Makarenko M."/>
            <person name="Klepikova A."/>
            <person name="Omelchenko D."/>
            <person name="Novikova G."/>
            <person name="Obukhova E."/>
            <person name="Bogdanov V."/>
            <person name="Penin A."/>
            <person name="Logacheva M."/>
        </authorList>
    </citation>
    <scope>NUCLEOTIDE SEQUENCE</scope>
    <source>
        <strain evidence="4">Hsosn_3</strain>
        <tissue evidence="4">Leaf</tissue>
    </source>
</reference>
<evidence type="ECO:0000256" key="3">
    <source>
        <dbReference type="ARBA" id="ARBA00022927"/>
    </source>
</evidence>
<gene>
    <name evidence="4" type="ORF">POM88_019330</name>
</gene>
<evidence type="ECO:0000313" key="4">
    <source>
        <dbReference type="EMBL" id="KAK1391152.1"/>
    </source>
</evidence>
<sequence length="440" mass="49930">MASWEGDGVCVELWASDGHAIEVVPAVASQLSETRLPTAWHHRRYAGSSCCLLQSFFRKRSQEVTRNESLFVYKQCPPLMKTHLDFVDRRKNNFLRIVSIMMTACMVNGEMKCVLEEMHVYVSCDPGLADHLDHAHVECLVNIVRSDIFSTDVKGLALNILAYVISEVYDEVRQAIPLLLKLSGVQDIRLRLPALVALYSLANAFPVYREDVIDGDALEELLLIVDDFRSEILLNAARLLDVVCRGSNLAPRQIEVAHNISLVLFEKLYDHPDYETHMVHTCSALRYLYDNGPLEMGEKFLTMLMGLLLRSNFSSNCAAVSWSALGVVGNIVRLGKDDKIKFLISRCKLLKCLVTVMITRQGKDFHMEACRIISNISVRNRTLIEEMDKANMITILCSLLQKSDYDVKLEAAWAIFTGIYGNRKLKIDVYPKWKDDFDDI</sequence>
<organism evidence="4 5">
    <name type="scientific">Heracleum sosnowskyi</name>
    <dbReference type="NCBI Taxonomy" id="360622"/>
    <lineage>
        <taxon>Eukaryota</taxon>
        <taxon>Viridiplantae</taxon>
        <taxon>Streptophyta</taxon>
        <taxon>Embryophyta</taxon>
        <taxon>Tracheophyta</taxon>
        <taxon>Spermatophyta</taxon>
        <taxon>Magnoliopsida</taxon>
        <taxon>eudicotyledons</taxon>
        <taxon>Gunneridae</taxon>
        <taxon>Pentapetalae</taxon>
        <taxon>asterids</taxon>
        <taxon>campanulids</taxon>
        <taxon>Apiales</taxon>
        <taxon>Apiaceae</taxon>
        <taxon>Apioideae</taxon>
        <taxon>apioid superclade</taxon>
        <taxon>Tordylieae</taxon>
        <taxon>Tordyliinae</taxon>
        <taxon>Heracleum</taxon>
    </lineage>
</organism>
<accession>A0AAD8IVK6</accession>
<evidence type="ECO:0000256" key="1">
    <source>
        <dbReference type="ARBA" id="ARBA00010394"/>
    </source>
</evidence>
<name>A0AAD8IVK6_9APIA</name>
<dbReference type="PANTHER" id="PTHR23316">
    <property type="entry name" value="IMPORTIN ALPHA"/>
    <property type="match status" value="1"/>
</dbReference>
<dbReference type="InterPro" id="IPR011989">
    <property type="entry name" value="ARM-like"/>
</dbReference>
<dbReference type="InterPro" id="IPR016024">
    <property type="entry name" value="ARM-type_fold"/>
</dbReference>
<dbReference type="GO" id="GO:0015031">
    <property type="term" value="P:protein transport"/>
    <property type="evidence" value="ECO:0007669"/>
    <property type="project" value="UniProtKB-KW"/>
</dbReference>
<reference evidence="4" key="2">
    <citation type="submission" date="2023-05" db="EMBL/GenBank/DDBJ databases">
        <authorList>
            <person name="Schelkunov M.I."/>
        </authorList>
    </citation>
    <scope>NUCLEOTIDE SEQUENCE</scope>
    <source>
        <strain evidence="4">Hsosn_3</strain>
        <tissue evidence="4">Leaf</tissue>
    </source>
</reference>
<dbReference type="Gene3D" id="1.25.10.10">
    <property type="entry name" value="Leucine-rich Repeat Variant"/>
    <property type="match status" value="1"/>
</dbReference>
<dbReference type="AlphaFoldDB" id="A0AAD8IVK6"/>